<evidence type="ECO:0000256" key="5">
    <source>
        <dbReference type="ARBA" id="ARBA00022989"/>
    </source>
</evidence>
<gene>
    <name evidence="9" type="ORF">FZC84_20485</name>
</gene>
<dbReference type="PANTHER" id="PTHR33362:SF3">
    <property type="entry name" value="SIALIC ACID TRAP TRANSPORTER PERMEASE PROTEIN SIAT"/>
    <property type="match status" value="1"/>
</dbReference>
<dbReference type="GO" id="GO:0005886">
    <property type="term" value="C:plasma membrane"/>
    <property type="evidence" value="ECO:0007669"/>
    <property type="project" value="UniProtKB-SubCell"/>
</dbReference>
<comment type="subcellular location">
    <subcellularLocation>
        <location evidence="1">Cell inner membrane</location>
        <topology evidence="1">Multi-pass membrane protein</topology>
    </subcellularLocation>
</comment>
<feature type="transmembrane region" description="Helical" evidence="7">
    <location>
        <begin position="395"/>
        <end position="419"/>
    </location>
</feature>
<feature type="transmembrane region" description="Helical" evidence="7">
    <location>
        <begin position="169"/>
        <end position="191"/>
    </location>
</feature>
<evidence type="ECO:0000259" key="8">
    <source>
        <dbReference type="Pfam" id="PF06808"/>
    </source>
</evidence>
<feature type="transmembrane region" description="Helical" evidence="7">
    <location>
        <begin position="304"/>
        <end position="325"/>
    </location>
</feature>
<dbReference type="PIRSF" id="PIRSF006066">
    <property type="entry name" value="HI0050"/>
    <property type="match status" value="1"/>
</dbReference>
<feature type="domain" description="TRAP C4-dicarboxylate transport system permease DctM subunit" evidence="8">
    <location>
        <begin position="7"/>
        <end position="415"/>
    </location>
</feature>
<proteinExistence type="predicted"/>
<evidence type="ECO:0000256" key="7">
    <source>
        <dbReference type="SAM" id="Phobius"/>
    </source>
</evidence>
<sequence length="424" mass="44407">MLAVILFISFLLLIFISVPIAFSLGISSIIYLLIADIPLSIVPQKMFAGLNSFVLLCIPGFILAGNLMNAGGITERIIGFTNNLVGHIRGGLGLANVGSSMGFAGISGTALADTASIGAVLIPAMKKEGYDASFSAAVTSSSSTVGPIIPPSLPMIIVGTLASVSIGDLFLAGAVPGVLLGLTLMAVTYFISVKRKYPKGERQPIKVIAKSFTGAFWALLMTFVILFGILGGYFTPTEASIVAVVYALVVGIFVYKELKIKDLPKILLDSMVSTASIMFLVGFANLFGWILVSEQIPLLVADGILGISANPIVVILLINLLLLFVGTFMETIAALVILFPVLLPVATQIGMDPVHFGVMMVLNLIIGLSTPPVGVCLFVASSIGKVSIGKTSKELLPFLGASLAVLLLVAFVPEITLFLPGLFE</sequence>
<feature type="transmembrane region" description="Helical" evidence="7">
    <location>
        <begin position="212"/>
        <end position="233"/>
    </location>
</feature>
<dbReference type="InterPro" id="IPR010656">
    <property type="entry name" value="DctM"/>
</dbReference>
<dbReference type="AlphaFoldDB" id="A0A5D4M4C7"/>
<name>A0A5D4M4C7_9BACI</name>
<dbReference type="Proteomes" id="UP000325182">
    <property type="component" value="Unassembled WGS sequence"/>
</dbReference>
<accession>A0A5D4M4C7</accession>
<evidence type="ECO:0000256" key="4">
    <source>
        <dbReference type="ARBA" id="ARBA00022692"/>
    </source>
</evidence>
<organism evidence="9 10">
    <name type="scientific">Rossellomorea vietnamensis</name>
    <dbReference type="NCBI Taxonomy" id="218284"/>
    <lineage>
        <taxon>Bacteria</taxon>
        <taxon>Bacillati</taxon>
        <taxon>Bacillota</taxon>
        <taxon>Bacilli</taxon>
        <taxon>Bacillales</taxon>
        <taxon>Bacillaceae</taxon>
        <taxon>Rossellomorea</taxon>
    </lineage>
</organism>
<feature type="transmembrane region" description="Helical" evidence="7">
    <location>
        <begin position="46"/>
        <end position="64"/>
    </location>
</feature>
<dbReference type="InterPro" id="IPR004681">
    <property type="entry name" value="TRAP_DctM"/>
</dbReference>
<feature type="transmembrane region" description="Helical" evidence="7">
    <location>
        <begin position="267"/>
        <end position="292"/>
    </location>
</feature>
<comment type="caution">
    <text evidence="9">The sequence shown here is derived from an EMBL/GenBank/DDBJ whole genome shotgun (WGS) entry which is preliminary data.</text>
</comment>
<evidence type="ECO:0000313" key="10">
    <source>
        <dbReference type="Proteomes" id="UP000325182"/>
    </source>
</evidence>
<dbReference type="NCBIfam" id="TIGR00786">
    <property type="entry name" value="dctM"/>
    <property type="match status" value="1"/>
</dbReference>
<feature type="transmembrane region" description="Helical" evidence="7">
    <location>
        <begin position="332"/>
        <end position="351"/>
    </location>
</feature>
<dbReference type="PANTHER" id="PTHR33362">
    <property type="entry name" value="SIALIC ACID TRAP TRANSPORTER PERMEASE PROTEIN SIAT-RELATED"/>
    <property type="match status" value="1"/>
</dbReference>
<feature type="transmembrane region" description="Helical" evidence="7">
    <location>
        <begin position="239"/>
        <end position="255"/>
    </location>
</feature>
<feature type="transmembrane region" description="Helical" evidence="7">
    <location>
        <begin position="101"/>
        <end position="122"/>
    </location>
</feature>
<feature type="transmembrane region" description="Helical" evidence="7">
    <location>
        <begin position="357"/>
        <end position="383"/>
    </location>
</feature>
<evidence type="ECO:0000256" key="6">
    <source>
        <dbReference type="ARBA" id="ARBA00023136"/>
    </source>
</evidence>
<evidence type="ECO:0000256" key="1">
    <source>
        <dbReference type="ARBA" id="ARBA00004429"/>
    </source>
</evidence>
<dbReference type="EMBL" id="VTEG01000025">
    <property type="protein sequence ID" value="TYR96258.1"/>
    <property type="molecule type" value="Genomic_DNA"/>
</dbReference>
<dbReference type="RefSeq" id="WP_148955067.1">
    <property type="nucleotide sequence ID" value="NZ_VTEG01000025.1"/>
</dbReference>
<keyword evidence="5 7" id="KW-1133">Transmembrane helix</keyword>
<keyword evidence="3" id="KW-0997">Cell inner membrane</keyword>
<dbReference type="Pfam" id="PF06808">
    <property type="entry name" value="DctM"/>
    <property type="match status" value="1"/>
</dbReference>
<keyword evidence="2" id="KW-1003">Cell membrane</keyword>
<feature type="transmembrane region" description="Helical" evidence="7">
    <location>
        <begin position="6"/>
        <end position="34"/>
    </location>
</feature>
<evidence type="ECO:0000256" key="2">
    <source>
        <dbReference type="ARBA" id="ARBA00022475"/>
    </source>
</evidence>
<evidence type="ECO:0000256" key="3">
    <source>
        <dbReference type="ARBA" id="ARBA00022519"/>
    </source>
</evidence>
<keyword evidence="4 7" id="KW-0812">Transmembrane</keyword>
<dbReference type="GO" id="GO:0022857">
    <property type="term" value="F:transmembrane transporter activity"/>
    <property type="evidence" value="ECO:0007669"/>
    <property type="project" value="TreeGrafter"/>
</dbReference>
<protein>
    <submittedName>
        <fullName evidence="9">TRAP transporter large permease</fullName>
    </submittedName>
</protein>
<keyword evidence="6 7" id="KW-0472">Membrane</keyword>
<reference evidence="9 10" key="1">
    <citation type="submission" date="2019-08" db="EMBL/GenBank/DDBJ databases">
        <title>Bacillus genomes from the desert of Cuatro Cienegas, Coahuila.</title>
        <authorList>
            <person name="Olmedo-Alvarez G."/>
        </authorList>
    </citation>
    <scope>NUCLEOTIDE SEQUENCE [LARGE SCALE GENOMIC DNA]</scope>
    <source>
        <strain evidence="9 10">CH128b_4D</strain>
    </source>
</reference>
<evidence type="ECO:0000313" key="9">
    <source>
        <dbReference type="EMBL" id="TYR96258.1"/>
    </source>
</evidence>